<dbReference type="Proteomes" id="UP001596233">
    <property type="component" value="Unassembled WGS sequence"/>
</dbReference>
<dbReference type="InterPro" id="IPR024775">
    <property type="entry name" value="DinB-like"/>
</dbReference>
<evidence type="ECO:0000259" key="1">
    <source>
        <dbReference type="Pfam" id="PF12867"/>
    </source>
</evidence>
<dbReference type="SUPFAM" id="SSF109854">
    <property type="entry name" value="DinB/YfiT-like putative metalloenzymes"/>
    <property type="match status" value="1"/>
</dbReference>
<evidence type="ECO:0000313" key="3">
    <source>
        <dbReference type="Proteomes" id="UP001596233"/>
    </source>
</evidence>
<dbReference type="InterPro" id="IPR034660">
    <property type="entry name" value="DinB/YfiT-like"/>
</dbReference>
<dbReference type="Pfam" id="PF12867">
    <property type="entry name" value="DinB_2"/>
    <property type="match status" value="1"/>
</dbReference>
<reference evidence="3" key="1">
    <citation type="journal article" date="2019" name="Int. J. Syst. Evol. Microbiol.">
        <title>The Global Catalogue of Microorganisms (GCM) 10K type strain sequencing project: providing services to taxonomists for standard genome sequencing and annotation.</title>
        <authorList>
            <consortium name="The Broad Institute Genomics Platform"/>
            <consortium name="The Broad Institute Genome Sequencing Center for Infectious Disease"/>
            <person name="Wu L."/>
            <person name="Ma J."/>
        </authorList>
    </citation>
    <scope>NUCLEOTIDE SEQUENCE [LARGE SCALE GENOMIC DNA]</scope>
    <source>
        <strain evidence="3">PCU 280</strain>
    </source>
</reference>
<organism evidence="2 3">
    <name type="scientific">Paenibacillus septentrionalis</name>
    <dbReference type="NCBI Taxonomy" id="429342"/>
    <lineage>
        <taxon>Bacteria</taxon>
        <taxon>Bacillati</taxon>
        <taxon>Bacillota</taxon>
        <taxon>Bacilli</taxon>
        <taxon>Bacillales</taxon>
        <taxon>Paenibacillaceae</taxon>
        <taxon>Paenibacillus</taxon>
    </lineage>
</organism>
<keyword evidence="3" id="KW-1185">Reference proteome</keyword>
<proteinExistence type="predicted"/>
<accession>A0ABW1V3G7</accession>
<dbReference type="EMBL" id="JBHSTE010000002">
    <property type="protein sequence ID" value="MFC6332006.1"/>
    <property type="molecule type" value="Genomic_DNA"/>
</dbReference>
<evidence type="ECO:0000313" key="2">
    <source>
        <dbReference type="EMBL" id="MFC6332006.1"/>
    </source>
</evidence>
<feature type="domain" description="DinB-like" evidence="1">
    <location>
        <begin position="30"/>
        <end position="158"/>
    </location>
</feature>
<sequence length="168" mass="19157">MAAGLKSLKRWVTDMSDIYILNLFADLRNQMLNMLSRSTGQLNYIPKGFRNNLHWQMGHVLTITDELIFGLSGADTRLPLGYGKYFTTGTSPSNWLEQPPEAEDIMNKLKEQQLEIAELYEGKLEQPLMDKNNFLQASVIGELFHVLIAHESMHLGMIRAMTNVIEND</sequence>
<gene>
    <name evidence="2" type="ORF">ACFP56_05175</name>
</gene>
<dbReference type="RefSeq" id="WP_379231913.1">
    <property type="nucleotide sequence ID" value="NZ_JBHSTE010000002.1"/>
</dbReference>
<name>A0ABW1V3G7_9BACL</name>
<dbReference type="Gene3D" id="1.20.120.450">
    <property type="entry name" value="dinb family like domain"/>
    <property type="match status" value="1"/>
</dbReference>
<protein>
    <submittedName>
        <fullName evidence="2">DinB family protein</fullName>
    </submittedName>
</protein>
<comment type="caution">
    <text evidence="2">The sequence shown here is derived from an EMBL/GenBank/DDBJ whole genome shotgun (WGS) entry which is preliminary data.</text>
</comment>